<dbReference type="AlphaFoldDB" id="A0A139WFQ8"/>
<evidence type="ECO:0000256" key="9">
    <source>
        <dbReference type="ARBA" id="ARBA00023065"/>
    </source>
</evidence>
<evidence type="ECO:0000256" key="3">
    <source>
        <dbReference type="ARBA" id="ARBA00022448"/>
    </source>
</evidence>
<dbReference type="InterPro" id="IPR050681">
    <property type="entry name" value="CDF/SLC30A"/>
</dbReference>
<evidence type="ECO:0000313" key="17">
    <source>
        <dbReference type="Proteomes" id="UP000007266"/>
    </source>
</evidence>
<dbReference type="FunFam" id="1.20.1510.10:FF:000002">
    <property type="entry name" value="zinc transporter 3 isoform X1"/>
    <property type="match status" value="1"/>
</dbReference>
<reference evidence="16 17" key="2">
    <citation type="journal article" date="2010" name="Nucleic Acids Res.">
        <title>BeetleBase in 2010: revisions to provide comprehensive genomic information for Tribolium castaneum.</title>
        <authorList>
            <person name="Kim H.S."/>
            <person name="Murphy T."/>
            <person name="Xia J."/>
            <person name="Caragea D."/>
            <person name="Park Y."/>
            <person name="Beeman R.W."/>
            <person name="Lorenzen M.D."/>
            <person name="Butcher S."/>
            <person name="Manak J.R."/>
            <person name="Brown S.J."/>
        </authorList>
    </citation>
    <scope>NUCLEOTIDE SEQUENCE [LARGE SCALE GENOMIC DNA]</scope>
    <source>
        <strain evidence="16 17">Georgia GA2</strain>
    </source>
</reference>
<dbReference type="InParanoid" id="A0A139WFQ8"/>
<dbReference type="InterPro" id="IPR002524">
    <property type="entry name" value="Cation_efflux"/>
</dbReference>
<keyword evidence="10 13" id="KW-0472">Membrane</keyword>
<organism evidence="16 17">
    <name type="scientific">Tribolium castaneum</name>
    <name type="common">Red flour beetle</name>
    <dbReference type="NCBI Taxonomy" id="7070"/>
    <lineage>
        <taxon>Eukaryota</taxon>
        <taxon>Metazoa</taxon>
        <taxon>Ecdysozoa</taxon>
        <taxon>Arthropoda</taxon>
        <taxon>Hexapoda</taxon>
        <taxon>Insecta</taxon>
        <taxon>Pterygota</taxon>
        <taxon>Neoptera</taxon>
        <taxon>Endopterygota</taxon>
        <taxon>Coleoptera</taxon>
        <taxon>Polyphaga</taxon>
        <taxon>Cucujiformia</taxon>
        <taxon>Tenebrionidae</taxon>
        <taxon>Tenebrionidae incertae sedis</taxon>
        <taxon>Tribolium</taxon>
    </lineage>
</organism>
<evidence type="ECO:0000259" key="14">
    <source>
        <dbReference type="Pfam" id="PF01545"/>
    </source>
</evidence>
<comment type="catalytic activity">
    <reaction evidence="12">
        <text>Zn(2+)(in) + 2 H(+)(out) = Zn(2+)(out) + 2 H(+)(in)</text>
        <dbReference type="Rhea" id="RHEA:72627"/>
        <dbReference type="ChEBI" id="CHEBI:15378"/>
        <dbReference type="ChEBI" id="CHEBI:29105"/>
    </reaction>
</comment>
<dbReference type="NCBIfam" id="TIGR01297">
    <property type="entry name" value="CDF"/>
    <property type="match status" value="1"/>
</dbReference>
<evidence type="ECO:0000313" key="16">
    <source>
        <dbReference type="EMBL" id="KYB26772.1"/>
    </source>
</evidence>
<dbReference type="GO" id="GO:0010043">
    <property type="term" value="P:response to zinc ion"/>
    <property type="evidence" value="ECO:0000318"/>
    <property type="project" value="GO_Central"/>
</dbReference>
<dbReference type="FunCoup" id="A0A139WFQ8">
    <property type="interactions" value="17"/>
</dbReference>
<gene>
    <name evidence="16" type="primary">AUGUSTUS-3.0.2_09310</name>
    <name evidence="16" type="ORF">TcasGA2_TC009310</name>
</gene>
<feature type="transmembrane region" description="Helical" evidence="13">
    <location>
        <begin position="79"/>
        <end position="103"/>
    </location>
</feature>
<comment type="subcellular location">
    <subcellularLocation>
        <location evidence="1">Cytoplasmic vesicle</location>
        <location evidence="1">Secretory vesicle membrane</location>
        <topology evidence="1">Multi-pass membrane protein</topology>
    </subcellularLocation>
</comment>
<evidence type="ECO:0000256" key="2">
    <source>
        <dbReference type="ARBA" id="ARBA00008873"/>
    </source>
</evidence>
<dbReference type="SUPFAM" id="SSF161111">
    <property type="entry name" value="Cation efflux protein transmembrane domain-like"/>
    <property type="match status" value="1"/>
</dbReference>
<feature type="domain" description="Cation efflux protein transmembrane" evidence="14">
    <location>
        <begin position="79"/>
        <end position="283"/>
    </location>
</feature>
<dbReference type="Gene3D" id="1.20.1510.10">
    <property type="entry name" value="Cation efflux protein transmembrane domain"/>
    <property type="match status" value="1"/>
</dbReference>
<name>A0A139WFQ8_TRICA</name>
<evidence type="ECO:0000256" key="11">
    <source>
        <dbReference type="ARBA" id="ARBA00023329"/>
    </source>
</evidence>
<keyword evidence="8 13" id="KW-1133">Transmembrane helix</keyword>
<evidence type="ECO:0000256" key="1">
    <source>
        <dbReference type="ARBA" id="ARBA00004638"/>
    </source>
</evidence>
<proteinExistence type="inferred from homology"/>
<dbReference type="OMA" id="NGLHTWS"/>
<sequence length="382" mass="42334">METLCEHVDADDENFLLDDENAIKSCNKCKSPSNGFVTMDDHVDTLEDSPLLINDCYHDEFHCHNILQQSEDKKAWKKLLIAAILCFFFMITELIGGFIAGSLAVMTDAAHLFSDFIGFLISLLSIWVARKAPTRNMTFGYYRAEVLGAFLSVLTVWLLAGVFAVLAINRLLKKEYDIEANTMMLVASLGLVVNIVMGAVLFGFCHNHSHGLSDQSNSNINVRAAAAHVLGDLLQSLGVLIASIIIKVFPSAKVADPICTLIFSAVVIFTTAKVAKDSIWLLLEGSPKHSGDLAFELLNISNVRHLHNLHIWALSPGKDAVSVHLCVDKYSNRDSILKKANSLIKSRLNVISCTIQIETYSLELINSYKFVIFPIYLFILLQ</sequence>
<dbReference type="SUPFAM" id="SSF160240">
    <property type="entry name" value="Cation efflux protein cytoplasmic domain-like"/>
    <property type="match status" value="1"/>
</dbReference>
<dbReference type="InterPro" id="IPR036837">
    <property type="entry name" value="Cation_efflux_CTD_sf"/>
</dbReference>
<evidence type="ECO:0000256" key="6">
    <source>
        <dbReference type="ARBA" id="ARBA00022833"/>
    </source>
</evidence>
<keyword evidence="3" id="KW-0813">Transport</keyword>
<evidence type="ECO:0000256" key="13">
    <source>
        <dbReference type="SAM" id="Phobius"/>
    </source>
</evidence>
<dbReference type="EMBL" id="KQ971351">
    <property type="protein sequence ID" value="KYB26772.1"/>
    <property type="molecule type" value="Genomic_DNA"/>
</dbReference>
<evidence type="ECO:0000259" key="15">
    <source>
        <dbReference type="Pfam" id="PF16916"/>
    </source>
</evidence>
<feature type="transmembrane region" description="Helical" evidence="13">
    <location>
        <begin position="109"/>
        <end position="129"/>
    </location>
</feature>
<dbReference type="PANTHER" id="PTHR11562">
    <property type="entry name" value="CATION EFFLUX PROTEIN/ ZINC TRANSPORTER"/>
    <property type="match status" value="1"/>
</dbReference>
<dbReference type="InterPro" id="IPR027469">
    <property type="entry name" value="Cation_efflux_TMD_sf"/>
</dbReference>
<dbReference type="Pfam" id="PF16916">
    <property type="entry name" value="ZT_dimer"/>
    <property type="match status" value="1"/>
</dbReference>
<reference evidence="16 17" key="1">
    <citation type="journal article" date="2008" name="Nature">
        <title>The genome of the model beetle and pest Tribolium castaneum.</title>
        <authorList>
            <consortium name="Tribolium Genome Sequencing Consortium"/>
            <person name="Richards S."/>
            <person name="Gibbs R.A."/>
            <person name="Weinstock G.M."/>
            <person name="Brown S.J."/>
            <person name="Denell R."/>
            <person name="Beeman R.W."/>
            <person name="Gibbs R."/>
            <person name="Beeman R.W."/>
            <person name="Brown S.J."/>
            <person name="Bucher G."/>
            <person name="Friedrich M."/>
            <person name="Grimmelikhuijzen C.J."/>
            <person name="Klingler M."/>
            <person name="Lorenzen M."/>
            <person name="Richards S."/>
            <person name="Roth S."/>
            <person name="Schroder R."/>
            <person name="Tautz D."/>
            <person name="Zdobnov E.M."/>
            <person name="Muzny D."/>
            <person name="Gibbs R.A."/>
            <person name="Weinstock G.M."/>
            <person name="Attaway T."/>
            <person name="Bell S."/>
            <person name="Buhay C.J."/>
            <person name="Chandrabose M.N."/>
            <person name="Chavez D."/>
            <person name="Clerk-Blankenburg K.P."/>
            <person name="Cree A."/>
            <person name="Dao M."/>
            <person name="Davis C."/>
            <person name="Chacko J."/>
            <person name="Dinh H."/>
            <person name="Dugan-Rocha S."/>
            <person name="Fowler G."/>
            <person name="Garner T.T."/>
            <person name="Garnes J."/>
            <person name="Gnirke A."/>
            <person name="Hawes A."/>
            <person name="Hernandez J."/>
            <person name="Hines S."/>
            <person name="Holder M."/>
            <person name="Hume J."/>
            <person name="Jhangiani S.N."/>
            <person name="Joshi V."/>
            <person name="Khan Z.M."/>
            <person name="Jackson L."/>
            <person name="Kovar C."/>
            <person name="Kowis A."/>
            <person name="Lee S."/>
            <person name="Lewis L.R."/>
            <person name="Margolis J."/>
            <person name="Morgan M."/>
            <person name="Nazareth L.V."/>
            <person name="Nguyen N."/>
            <person name="Okwuonu G."/>
            <person name="Parker D."/>
            <person name="Richards S."/>
            <person name="Ruiz S.J."/>
            <person name="Santibanez J."/>
            <person name="Savard J."/>
            <person name="Scherer S.E."/>
            <person name="Schneider B."/>
            <person name="Sodergren E."/>
            <person name="Tautz D."/>
            <person name="Vattahil S."/>
            <person name="Villasana D."/>
            <person name="White C.S."/>
            <person name="Wright R."/>
            <person name="Park Y."/>
            <person name="Beeman R.W."/>
            <person name="Lord J."/>
            <person name="Oppert B."/>
            <person name="Lorenzen M."/>
            <person name="Brown S."/>
            <person name="Wang L."/>
            <person name="Savard J."/>
            <person name="Tautz D."/>
            <person name="Richards S."/>
            <person name="Weinstock G."/>
            <person name="Gibbs R.A."/>
            <person name="Liu Y."/>
            <person name="Worley K."/>
            <person name="Weinstock G."/>
            <person name="Elsik C.G."/>
            <person name="Reese J.T."/>
            <person name="Elhaik E."/>
            <person name="Landan G."/>
            <person name="Graur D."/>
            <person name="Arensburger P."/>
            <person name="Atkinson P."/>
            <person name="Beeman R.W."/>
            <person name="Beidler J."/>
            <person name="Brown S.J."/>
            <person name="Demuth J.P."/>
            <person name="Drury D.W."/>
            <person name="Du Y.Z."/>
            <person name="Fujiwara H."/>
            <person name="Lorenzen M."/>
            <person name="Maselli V."/>
            <person name="Osanai M."/>
            <person name="Park Y."/>
            <person name="Robertson H.M."/>
            <person name="Tu Z."/>
            <person name="Wang J.J."/>
            <person name="Wang S."/>
            <person name="Richards S."/>
            <person name="Song H."/>
            <person name="Zhang L."/>
            <person name="Sodergren E."/>
            <person name="Werner D."/>
            <person name="Stanke M."/>
            <person name="Morgenstern B."/>
            <person name="Solovyev V."/>
            <person name="Kosarev P."/>
            <person name="Brown G."/>
            <person name="Chen H.C."/>
            <person name="Ermolaeva O."/>
            <person name="Hlavina W."/>
            <person name="Kapustin Y."/>
            <person name="Kiryutin B."/>
            <person name="Kitts P."/>
            <person name="Maglott D."/>
            <person name="Pruitt K."/>
            <person name="Sapojnikov V."/>
            <person name="Souvorov A."/>
            <person name="Mackey A.J."/>
            <person name="Waterhouse R.M."/>
            <person name="Wyder S."/>
            <person name="Zdobnov E.M."/>
            <person name="Zdobnov E.M."/>
            <person name="Wyder S."/>
            <person name="Kriventseva E.V."/>
            <person name="Kadowaki T."/>
            <person name="Bork P."/>
            <person name="Aranda M."/>
            <person name="Bao R."/>
            <person name="Beermann A."/>
            <person name="Berns N."/>
            <person name="Bolognesi R."/>
            <person name="Bonneton F."/>
            <person name="Bopp D."/>
            <person name="Brown S.J."/>
            <person name="Bucher G."/>
            <person name="Butts T."/>
            <person name="Chaumot A."/>
            <person name="Denell R.E."/>
            <person name="Ferrier D.E."/>
            <person name="Friedrich M."/>
            <person name="Gordon C.M."/>
            <person name="Jindra M."/>
            <person name="Klingler M."/>
            <person name="Lan Q."/>
            <person name="Lattorff H.M."/>
            <person name="Laudet V."/>
            <person name="von Levetsow C."/>
            <person name="Liu Z."/>
            <person name="Lutz R."/>
            <person name="Lynch J.A."/>
            <person name="da Fonseca R.N."/>
            <person name="Posnien N."/>
            <person name="Reuter R."/>
            <person name="Roth S."/>
            <person name="Savard J."/>
            <person name="Schinko J.B."/>
            <person name="Schmitt C."/>
            <person name="Schoppmeier M."/>
            <person name="Schroder R."/>
            <person name="Shippy T.D."/>
            <person name="Simonnet F."/>
            <person name="Marques-Souza H."/>
            <person name="Tautz D."/>
            <person name="Tomoyasu Y."/>
            <person name="Trauner J."/>
            <person name="Van der Zee M."/>
            <person name="Vervoort M."/>
            <person name="Wittkopp N."/>
            <person name="Wimmer E.A."/>
            <person name="Yang X."/>
            <person name="Jones A.K."/>
            <person name="Sattelle D.B."/>
            <person name="Ebert P.R."/>
            <person name="Nelson D."/>
            <person name="Scott J.G."/>
            <person name="Beeman R.W."/>
            <person name="Muthukrishnan S."/>
            <person name="Kramer K.J."/>
            <person name="Arakane Y."/>
            <person name="Beeman R.W."/>
            <person name="Zhu Q."/>
            <person name="Hogenkamp D."/>
            <person name="Dixit R."/>
            <person name="Oppert B."/>
            <person name="Jiang H."/>
            <person name="Zou Z."/>
            <person name="Marshall J."/>
            <person name="Elpidina E."/>
            <person name="Vinokurov K."/>
            <person name="Oppert C."/>
            <person name="Zou Z."/>
            <person name="Evans J."/>
            <person name="Lu Z."/>
            <person name="Zhao P."/>
            <person name="Sumathipala N."/>
            <person name="Altincicek B."/>
            <person name="Vilcinskas A."/>
            <person name="Williams M."/>
            <person name="Hultmark D."/>
            <person name="Hetru C."/>
            <person name="Jiang H."/>
            <person name="Grimmelikhuijzen C.J."/>
            <person name="Hauser F."/>
            <person name="Cazzamali G."/>
            <person name="Williamson M."/>
            <person name="Park Y."/>
            <person name="Li B."/>
            <person name="Tanaka Y."/>
            <person name="Predel R."/>
            <person name="Neupert S."/>
            <person name="Schachtner J."/>
            <person name="Verleyen P."/>
            <person name="Raible F."/>
            <person name="Bork P."/>
            <person name="Friedrich M."/>
            <person name="Walden K.K."/>
            <person name="Robertson H.M."/>
            <person name="Angeli S."/>
            <person name="Foret S."/>
            <person name="Bucher G."/>
            <person name="Schuetz S."/>
            <person name="Maleszka R."/>
            <person name="Wimmer E.A."/>
            <person name="Beeman R.W."/>
            <person name="Lorenzen M."/>
            <person name="Tomoyasu Y."/>
            <person name="Miller S.C."/>
            <person name="Grossmann D."/>
            <person name="Bucher G."/>
        </authorList>
    </citation>
    <scope>NUCLEOTIDE SEQUENCE [LARGE SCALE GENOMIC DNA]</scope>
    <source>
        <strain evidence="16 17">Georgia GA2</strain>
    </source>
</reference>
<feature type="transmembrane region" description="Helical" evidence="13">
    <location>
        <begin position="149"/>
        <end position="172"/>
    </location>
</feature>
<accession>A0A139WFQ8</accession>
<keyword evidence="5" id="KW-0479">Metal-binding</keyword>
<dbReference type="InterPro" id="IPR027470">
    <property type="entry name" value="Cation_efflux_CTD"/>
</dbReference>
<evidence type="ECO:0000256" key="7">
    <source>
        <dbReference type="ARBA" id="ARBA00022906"/>
    </source>
</evidence>
<evidence type="ECO:0000256" key="8">
    <source>
        <dbReference type="ARBA" id="ARBA00022989"/>
    </source>
</evidence>
<dbReference type="STRING" id="7070.A0A139WFQ8"/>
<evidence type="ECO:0000256" key="12">
    <source>
        <dbReference type="ARBA" id="ARBA00048349"/>
    </source>
</evidence>
<keyword evidence="9" id="KW-0406">Ion transport</keyword>
<feature type="transmembrane region" description="Helical" evidence="13">
    <location>
        <begin position="184"/>
        <end position="204"/>
    </location>
</feature>
<protein>
    <submittedName>
        <fullName evidence="16">Zinc transporter 2-like Protein</fullName>
    </submittedName>
</protein>
<dbReference type="Pfam" id="PF01545">
    <property type="entry name" value="Cation_efflux"/>
    <property type="match status" value="1"/>
</dbReference>
<keyword evidence="17" id="KW-1185">Reference proteome</keyword>
<evidence type="ECO:0000256" key="4">
    <source>
        <dbReference type="ARBA" id="ARBA00022692"/>
    </source>
</evidence>
<feature type="domain" description="Cation efflux protein cytoplasmic" evidence="15">
    <location>
        <begin position="297"/>
        <end position="360"/>
    </location>
</feature>
<keyword evidence="6" id="KW-0862">Zinc</keyword>
<dbReference type="GO" id="GO:0071577">
    <property type="term" value="P:zinc ion transmembrane transport"/>
    <property type="evidence" value="ECO:0000318"/>
    <property type="project" value="GO_Central"/>
</dbReference>
<dbReference type="GO" id="GO:0005385">
    <property type="term" value="F:zinc ion transmembrane transporter activity"/>
    <property type="evidence" value="ECO:0000318"/>
    <property type="project" value="GO_Central"/>
</dbReference>
<evidence type="ECO:0000256" key="5">
    <source>
        <dbReference type="ARBA" id="ARBA00022723"/>
    </source>
</evidence>
<dbReference type="GO" id="GO:0005886">
    <property type="term" value="C:plasma membrane"/>
    <property type="evidence" value="ECO:0000318"/>
    <property type="project" value="GO_Central"/>
</dbReference>
<keyword evidence="4 13" id="KW-0812">Transmembrane</keyword>
<dbReference type="PANTHER" id="PTHR11562:SF17">
    <property type="entry name" value="RE54080P-RELATED"/>
    <property type="match status" value="1"/>
</dbReference>
<comment type="similarity">
    <text evidence="2">Belongs to the cation diffusion facilitator (CDF) transporter (TC 2.A.4) family. SLC30A subfamily.</text>
</comment>
<keyword evidence="11" id="KW-0968">Cytoplasmic vesicle</keyword>
<dbReference type="InterPro" id="IPR058533">
    <property type="entry name" value="Cation_efflux_TM"/>
</dbReference>
<dbReference type="Proteomes" id="UP000007266">
    <property type="component" value="Linkage group 7"/>
</dbReference>
<evidence type="ECO:0000256" key="10">
    <source>
        <dbReference type="ARBA" id="ARBA00023136"/>
    </source>
</evidence>
<dbReference type="GO" id="GO:0030658">
    <property type="term" value="C:transport vesicle membrane"/>
    <property type="evidence" value="ECO:0007669"/>
    <property type="project" value="UniProtKB-SubCell"/>
</dbReference>
<dbReference type="GO" id="GO:0046872">
    <property type="term" value="F:metal ion binding"/>
    <property type="evidence" value="ECO:0007669"/>
    <property type="project" value="UniProtKB-KW"/>
</dbReference>
<keyword evidence="7" id="KW-0864">Zinc transport</keyword>